<evidence type="ECO:0000256" key="2">
    <source>
        <dbReference type="ARBA" id="ARBA00012438"/>
    </source>
</evidence>
<evidence type="ECO:0000256" key="4">
    <source>
        <dbReference type="ARBA" id="ARBA00022679"/>
    </source>
</evidence>
<dbReference type="InterPro" id="IPR052162">
    <property type="entry name" value="Sensor_kinase/Photoreceptor"/>
</dbReference>
<dbReference type="SUPFAM" id="SSF47384">
    <property type="entry name" value="Homodimeric domain of signal transducing histidine kinase"/>
    <property type="match status" value="1"/>
</dbReference>
<feature type="domain" description="PAC" evidence="9">
    <location>
        <begin position="349"/>
        <end position="401"/>
    </location>
</feature>
<dbReference type="Pfam" id="PF13426">
    <property type="entry name" value="PAS_9"/>
    <property type="match status" value="1"/>
</dbReference>
<dbReference type="SMART" id="SM00388">
    <property type="entry name" value="HisKA"/>
    <property type="match status" value="1"/>
</dbReference>
<evidence type="ECO:0000313" key="11">
    <source>
        <dbReference type="Proteomes" id="UP001446205"/>
    </source>
</evidence>
<dbReference type="InterPro" id="IPR001610">
    <property type="entry name" value="PAC"/>
</dbReference>
<dbReference type="PROSITE" id="PS50113">
    <property type="entry name" value="PAC"/>
    <property type="match status" value="2"/>
</dbReference>
<dbReference type="InterPro" id="IPR003661">
    <property type="entry name" value="HisK_dim/P_dom"/>
</dbReference>
<dbReference type="Gene3D" id="1.10.287.130">
    <property type="match status" value="1"/>
</dbReference>
<dbReference type="Proteomes" id="UP001446205">
    <property type="component" value="Unassembled WGS sequence"/>
</dbReference>
<dbReference type="RefSeq" id="WP_341370116.1">
    <property type="nucleotide sequence ID" value="NZ_JBBPCO010000003.1"/>
</dbReference>
<dbReference type="InterPro" id="IPR003594">
    <property type="entry name" value="HATPase_dom"/>
</dbReference>
<evidence type="ECO:0000313" key="10">
    <source>
        <dbReference type="EMBL" id="MEK8089050.1"/>
    </source>
</evidence>
<dbReference type="InterPro" id="IPR000700">
    <property type="entry name" value="PAS-assoc_C"/>
</dbReference>
<keyword evidence="11" id="KW-1185">Reference proteome</keyword>
<dbReference type="PRINTS" id="PR00344">
    <property type="entry name" value="BCTRLSENSOR"/>
</dbReference>
<keyword evidence="6" id="KW-0175">Coiled coil</keyword>
<dbReference type="SMART" id="SM00086">
    <property type="entry name" value="PAC"/>
    <property type="match status" value="3"/>
</dbReference>
<dbReference type="Pfam" id="PF08447">
    <property type="entry name" value="PAS_3"/>
    <property type="match status" value="1"/>
</dbReference>
<accession>A0ABU9D677</accession>
<dbReference type="PANTHER" id="PTHR43304:SF1">
    <property type="entry name" value="PAC DOMAIN-CONTAINING PROTEIN"/>
    <property type="match status" value="1"/>
</dbReference>
<evidence type="ECO:0000259" key="7">
    <source>
        <dbReference type="PROSITE" id="PS50109"/>
    </source>
</evidence>
<dbReference type="EC" id="2.7.13.3" evidence="2"/>
<dbReference type="SMART" id="SM00387">
    <property type="entry name" value="HATPase_c"/>
    <property type="match status" value="1"/>
</dbReference>
<feature type="domain" description="PAS" evidence="8">
    <location>
        <begin position="11"/>
        <end position="90"/>
    </location>
</feature>
<feature type="domain" description="PAC" evidence="9">
    <location>
        <begin position="93"/>
        <end position="145"/>
    </location>
</feature>
<feature type="domain" description="PAS" evidence="8">
    <location>
        <begin position="146"/>
        <end position="191"/>
    </location>
</feature>
<dbReference type="Pfam" id="PF02518">
    <property type="entry name" value="HATPase_c"/>
    <property type="match status" value="1"/>
</dbReference>
<dbReference type="InterPro" id="IPR036890">
    <property type="entry name" value="HATPase_C_sf"/>
</dbReference>
<keyword evidence="4" id="KW-0808">Transferase</keyword>
<dbReference type="Pfam" id="PF00512">
    <property type="entry name" value="HisKA"/>
    <property type="match status" value="1"/>
</dbReference>
<feature type="domain" description="Histidine kinase" evidence="7">
    <location>
        <begin position="437"/>
        <end position="651"/>
    </location>
</feature>
<dbReference type="Gene3D" id="3.30.450.20">
    <property type="entry name" value="PAS domain"/>
    <property type="match status" value="3"/>
</dbReference>
<dbReference type="InterPro" id="IPR036097">
    <property type="entry name" value="HisK_dim/P_sf"/>
</dbReference>
<protein>
    <recommendedName>
        <fullName evidence="2">histidine kinase</fullName>
        <ecNumber evidence="2">2.7.13.3</ecNumber>
    </recommendedName>
</protein>
<comment type="catalytic activity">
    <reaction evidence="1">
        <text>ATP + protein L-histidine = ADP + protein N-phospho-L-histidine.</text>
        <dbReference type="EC" id="2.7.13.3"/>
    </reaction>
</comment>
<dbReference type="EMBL" id="JBBPCO010000003">
    <property type="protein sequence ID" value="MEK8089050.1"/>
    <property type="molecule type" value="Genomic_DNA"/>
</dbReference>
<dbReference type="CDD" id="cd00130">
    <property type="entry name" value="PAS"/>
    <property type="match status" value="3"/>
</dbReference>
<feature type="coiled-coil region" evidence="6">
    <location>
        <begin position="403"/>
        <end position="437"/>
    </location>
</feature>
<keyword evidence="3" id="KW-0597">Phosphoprotein</keyword>
<dbReference type="PANTHER" id="PTHR43304">
    <property type="entry name" value="PHYTOCHROME-LIKE PROTEIN CPH1"/>
    <property type="match status" value="1"/>
</dbReference>
<comment type="caution">
    <text evidence="10">The sequence shown here is derived from an EMBL/GenBank/DDBJ whole genome shotgun (WGS) entry which is preliminary data.</text>
</comment>
<sequence length="651" mass="74733">MESVQNAPPTVQQDVRGLLHDLVLERPSAIYSLKADGPAPSVIWISEDVYRITGYTVQEAISSPEWWSEHLHPQDRTRVLENRHRLLFDEDAITQEYRFRHKDGSYRWLRDEARLERDPAGAPQQIIGILYDITEQREAEISLREREKAFRLLFMNSPLPMWVFDLENLRFLEVNLAATQYYGYSREQFLGMRLDSLTPRENDDRFFASLASMRESAAPGSPLFFGRWRHVLASGRSIEVETFAHLLDYRGQRAALMMALDVSDRKIAQDALRDSEERFRATFNQAAVGMAHLSPDCHLLQVNQKFADMLGYSREEMLGLSLAELTHSEDLSANADCQRRLLGGEISNCVLESRYRHRHGDWLWVNIARSLVRDGEGQPAYMILVIEDISARKQAELERCAAEEEVQRMRDDLERRIEERTAELKQLNRELEAFSYSVSHDLRAPLRVINGFSLALLEDYGSKLDQEGVRHLERVRSASIRMGELIDDLLNLAQINRSGMKIELVNLSQIALRFTEDLRSSSPERQVDFVIAPDLLAQGDAHLLEIVLENLLRNAWKFTSKQAHARIELGQTRMNGEQVFFVRDNGAGFDMQYAHKLFVPFQRLHGDAEFKGTGVGLATVQRIIHRHGGRIWAQGSPNQGATFYFTLNPQA</sequence>
<dbReference type="InterPro" id="IPR005467">
    <property type="entry name" value="His_kinase_dom"/>
</dbReference>
<dbReference type="NCBIfam" id="TIGR00229">
    <property type="entry name" value="sensory_box"/>
    <property type="match status" value="3"/>
</dbReference>
<dbReference type="InterPro" id="IPR000014">
    <property type="entry name" value="PAS"/>
</dbReference>
<reference evidence="10 11" key="1">
    <citation type="submission" date="2024-04" db="EMBL/GenBank/DDBJ databases">
        <authorList>
            <person name="Abashina T."/>
            <person name="Shaikin A."/>
        </authorList>
    </citation>
    <scope>NUCLEOTIDE SEQUENCE [LARGE SCALE GENOMIC DNA]</scope>
    <source>
        <strain evidence="10 11">AAFK</strain>
    </source>
</reference>
<evidence type="ECO:0000256" key="3">
    <source>
        <dbReference type="ARBA" id="ARBA00022553"/>
    </source>
</evidence>
<dbReference type="InterPro" id="IPR013655">
    <property type="entry name" value="PAS_fold_3"/>
</dbReference>
<evidence type="ECO:0000256" key="5">
    <source>
        <dbReference type="ARBA" id="ARBA00022777"/>
    </source>
</evidence>
<evidence type="ECO:0000256" key="6">
    <source>
        <dbReference type="SAM" id="Coils"/>
    </source>
</evidence>
<name>A0ABU9D677_9PROT</name>
<dbReference type="InterPro" id="IPR004358">
    <property type="entry name" value="Sig_transdc_His_kin-like_C"/>
</dbReference>
<dbReference type="CDD" id="cd00082">
    <property type="entry name" value="HisKA"/>
    <property type="match status" value="1"/>
</dbReference>
<feature type="domain" description="PAS" evidence="8">
    <location>
        <begin position="275"/>
        <end position="345"/>
    </location>
</feature>
<dbReference type="SUPFAM" id="SSF55785">
    <property type="entry name" value="PYP-like sensor domain (PAS domain)"/>
    <property type="match status" value="3"/>
</dbReference>
<gene>
    <name evidence="10" type="ORF">WOB96_04665</name>
</gene>
<evidence type="ECO:0000259" key="9">
    <source>
        <dbReference type="PROSITE" id="PS50113"/>
    </source>
</evidence>
<dbReference type="InterPro" id="IPR035965">
    <property type="entry name" value="PAS-like_dom_sf"/>
</dbReference>
<evidence type="ECO:0000256" key="1">
    <source>
        <dbReference type="ARBA" id="ARBA00000085"/>
    </source>
</evidence>
<keyword evidence="5" id="KW-0418">Kinase</keyword>
<dbReference type="SUPFAM" id="SSF55874">
    <property type="entry name" value="ATPase domain of HSP90 chaperone/DNA topoisomerase II/histidine kinase"/>
    <property type="match status" value="1"/>
</dbReference>
<dbReference type="Pfam" id="PF13188">
    <property type="entry name" value="PAS_8"/>
    <property type="match status" value="1"/>
</dbReference>
<dbReference type="Gene3D" id="3.30.565.10">
    <property type="entry name" value="Histidine kinase-like ATPase, C-terminal domain"/>
    <property type="match status" value="1"/>
</dbReference>
<organism evidence="10 11">
    <name type="scientific">Thermithiobacillus plumbiphilus</name>
    <dbReference type="NCBI Taxonomy" id="1729899"/>
    <lineage>
        <taxon>Bacteria</taxon>
        <taxon>Pseudomonadati</taxon>
        <taxon>Pseudomonadota</taxon>
        <taxon>Acidithiobacillia</taxon>
        <taxon>Acidithiobacillales</taxon>
        <taxon>Thermithiobacillaceae</taxon>
        <taxon>Thermithiobacillus</taxon>
    </lineage>
</organism>
<dbReference type="SMART" id="SM00091">
    <property type="entry name" value="PAS"/>
    <property type="match status" value="3"/>
</dbReference>
<proteinExistence type="predicted"/>
<dbReference type="PROSITE" id="PS50109">
    <property type="entry name" value="HIS_KIN"/>
    <property type="match status" value="1"/>
</dbReference>
<evidence type="ECO:0000259" key="8">
    <source>
        <dbReference type="PROSITE" id="PS50112"/>
    </source>
</evidence>
<dbReference type="PROSITE" id="PS50112">
    <property type="entry name" value="PAS"/>
    <property type="match status" value="3"/>
</dbReference>